<feature type="active site" description="Nucleophile" evidence="10">
    <location>
        <position position="245"/>
    </location>
</feature>
<evidence type="ECO:0000256" key="3">
    <source>
        <dbReference type="ARBA" id="ARBA00022618"/>
    </source>
</evidence>
<dbReference type="InterPro" id="IPR017853">
    <property type="entry name" value="GH"/>
</dbReference>
<dbReference type="InterPro" id="IPR019800">
    <property type="entry name" value="Glyco_hydro_3_AS"/>
</dbReference>
<feature type="active site" description="Proton donor/acceptor" evidence="10">
    <location>
        <position position="175"/>
    </location>
</feature>
<protein>
    <recommendedName>
        <fullName evidence="10">Beta-hexosaminidase</fullName>
        <ecNumber evidence="10">3.2.1.52</ecNumber>
    </recommendedName>
    <alternativeName>
        <fullName evidence="10">Beta-N-acetylhexosaminidase</fullName>
    </alternativeName>
    <alternativeName>
        <fullName evidence="10">N-acetyl-beta-glucosaminidase</fullName>
    </alternativeName>
</protein>
<comment type="caution">
    <text evidence="12">The sequence shown here is derived from an EMBL/GenBank/DDBJ whole genome shotgun (WGS) entry which is preliminary data.</text>
</comment>
<feature type="site" description="Important for catalytic activity" evidence="10">
    <location>
        <position position="173"/>
    </location>
</feature>
<evidence type="ECO:0000256" key="7">
    <source>
        <dbReference type="ARBA" id="ARBA00023295"/>
    </source>
</evidence>
<feature type="binding site" evidence="10">
    <location>
        <begin position="162"/>
        <end position="163"/>
    </location>
    <ligand>
        <name>substrate</name>
    </ligand>
</feature>
<sequence>MAQVMIDIAGTELTAEDKQLLAHPDVNGLILFTRNFVSIEQVESLVAAARAASETPLLVAVDHEGGRVQRFRDGFSAIPAMARIAELPHDEQLAAAQDLGWLMAREVRAVGIDISFAPVLDINGCSEVIGDRAFASDVQQVAHIAQAFIEGMHEAGMGATGKHFPGHGSVAADSHFAVPVDSRSKEAIFNTDLPVFDMLADRLAGMMPAHVIYEQVDPQPAGFSHYWLQTILREQLGFNGLIFSDDLSMQGATVVGDMRQRALAALQAGCDMVLVCNDRDAAFELLQQPLPDTSARSRQRLQAMLGAANYERMDELQRSNRWQEVQRWLERISG</sequence>
<evidence type="ECO:0000256" key="8">
    <source>
        <dbReference type="ARBA" id="ARBA00023306"/>
    </source>
</evidence>
<evidence type="ECO:0000256" key="6">
    <source>
        <dbReference type="ARBA" id="ARBA00022984"/>
    </source>
</evidence>
<dbReference type="InterPro" id="IPR050226">
    <property type="entry name" value="NagZ_Beta-hexosaminidase"/>
</dbReference>
<dbReference type="RefSeq" id="WP_006955227.1">
    <property type="nucleotide sequence ID" value="NZ_CH672404.1"/>
</dbReference>
<dbReference type="HAMAP" id="MF_00364">
    <property type="entry name" value="NagZ"/>
    <property type="match status" value="1"/>
</dbReference>
<dbReference type="PANTHER" id="PTHR30480:SF13">
    <property type="entry name" value="BETA-HEXOSAMINIDASE"/>
    <property type="match status" value="1"/>
</dbReference>
<proteinExistence type="inferred from homology"/>
<dbReference type="GO" id="GO:0004563">
    <property type="term" value="F:beta-N-acetylhexosaminidase activity"/>
    <property type="evidence" value="ECO:0007669"/>
    <property type="project" value="UniProtKB-EC"/>
</dbReference>
<dbReference type="InterPro" id="IPR001764">
    <property type="entry name" value="Glyco_hydro_3_N"/>
</dbReference>
<feature type="binding site" evidence="10">
    <location>
        <position position="62"/>
    </location>
    <ligand>
        <name>substrate</name>
    </ligand>
</feature>
<comment type="pathway">
    <text evidence="10">Cell wall biogenesis; peptidoglycan recycling.</text>
</comment>
<evidence type="ECO:0000313" key="12">
    <source>
        <dbReference type="EMBL" id="EAQ32089.1"/>
    </source>
</evidence>
<keyword evidence="4 10" id="KW-0378">Hydrolase</keyword>
<evidence type="ECO:0000256" key="4">
    <source>
        <dbReference type="ARBA" id="ARBA00022801"/>
    </source>
</evidence>
<feature type="binding site" evidence="10">
    <location>
        <position position="132"/>
    </location>
    <ligand>
        <name>substrate</name>
    </ligand>
</feature>
<dbReference type="EC" id="3.2.1.52" evidence="10"/>
<keyword evidence="2 10" id="KW-0963">Cytoplasm</keyword>
<comment type="function">
    <text evidence="10">Plays a role in peptidoglycan recycling by cleaving the terminal beta-1,4-linked N-acetylglucosamine (GlcNAc) from peptide-linked peptidoglycan fragments, giving rise to free GlcNAc, anhydro-N-acetylmuramic acid and anhydro-N-acetylmuramic acid-linked peptides.</text>
</comment>
<feature type="binding site" evidence="10">
    <location>
        <position position="70"/>
    </location>
    <ligand>
        <name>substrate</name>
    </ligand>
</feature>
<comment type="similarity">
    <text evidence="10">Belongs to the glycosyl hydrolase 3 family. NagZ subfamily.</text>
</comment>
<evidence type="ECO:0000256" key="9">
    <source>
        <dbReference type="ARBA" id="ARBA00023316"/>
    </source>
</evidence>
<keyword evidence="3 10" id="KW-0132">Cell division</keyword>
<gene>
    <name evidence="10" type="primary">nagZ</name>
    <name evidence="12" type="ORF">OS145_12699</name>
</gene>
<dbReference type="NCBIfam" id="NF003740">
    <property type="entry name" value="PRK05337.1"/>
    <property type="match status" value="1"/>
</dbReference>
<dbReference type="InterPro" id="IPR022956">
    <property type="entry name" value="Beta_hexosaminidase_bac"/>
</dbReference>
<keyword evidence="7 10" id="KW-0326">Glycosidase</keyword>
<name>A0ABP2CTA5_9GAMM</name>
<feature type="domain" description="Glycoside hydrolase family 3 N-terminal" evidence="11">
    <location>
        <begin position="12"/>
        <end position="287"/>
    </location>
</feature>
<evidence type="ECO:0000313" key="13">
    <source>
        <dbReference type="Proteomes" id="UP000016543"/>
    </source>
</evidence>
<accession>A0ABP2CTA5</accession>
<evidence type="ECO:0000259" key="11">
    <source>
        <dbReference type="Pfam" id="PF00933"/>
    </source>
</evidence>
<dbReference type="Pfam" id="PF00933">
    <property type="entry name" value="Glyco_hydro_3"/>
    <property type="match status" value="1"/>
</dbReference>
<dbReference type="EMBL" id="AAMX01000008">
    <property type="protein sequence ID" value="EAQ32089.1"/>
    <property type="molecule type" value="Genomic_DNA"/>
</dbReference>
<comment type="catalytic activity">
    <reaction evidence="1 10">
        <text>Hydrolysis of terminal non-reducing N-acetyl-D-hexosamine residues in N-acetyl-beta-D-hexosaminides.</text>
        <dbReference type="EC" id="3.2.1.52"/>
    </reaction>
</comment>
<dbReference type="Proteomes" id="UP000016543">
    <property type="component" value="Unassembled WGS sequence"/>
</dbReference>
<dbReference type="Gene3D" id="3.20.20.300">
    <property type="entry name" value="Glycoside hydrolase, family 3, N-terminal domain"/>
    <property type="match status" value="1"/>
</dbReference>
<keyword evidence="6 10" id="KW-0573">Peptidoglycan synthesis</keyword>
<organism evidence="12 13">
    <name type="scientific">Idiomarina baltica OS145</name>
    <dbReference type="NCBI Taxonomy" id="314276"/>
    <lineage>
        <taxon>Bacteria</taxon>
        <taxon>Pseudomonadati</taxon>
        <taxon>Pseudomonadota</taxon>
        <taxon>Gammaproteobacteria</taxon>
        <taxon>Alteromonadales</taxon>
        <taxon>Idiomarinaceae</taxon>
        <taxon>Idiomarina</taxon>
    </lineage>
</organism>
<dbReference type="PANTHER" id="PTHR30480">
    <property type="entry name" value="BETA-HEXOSAMINIDASE-RELATED"/>
    <property type="match status" value="1"/>
</dbReference>
<evidence type="ECO:0000256" key="2">
    <source>
        <dbReference type="ARBA" id="ARBA00022490"/>
    </source>
</evidence>
<reference evidence="12 13" key="1">
    <citation type="submission" date="2006-01" db="EMBL/GenBank/DDBJ databases">
        <authorList>
            <person name="Brettar I."/>
            <person name="Hofle M."/>
            <person name="Ferriera S."/>
            <person name="Johnson J."/>
            <person name="Kravitz S."/>
            <person name="Halpern A."/>
            <person name="Remington K."/>
            <person name="Beeson K."/>
            <person name="Tran B."/>
            <person name="Rogers Y.-H."/>
            <person name="Friedman R."/>
            <person name="Venter J.C."/>
        </authorList>
    </citation>
    <scope>NUCLEOTIDE SEQUENCE [LARGE SCALE GENOMIC DNA]</scope>
    <source>
        <strain evidence="12 13">OS145</strain>
    </source>
</reference>
<comment type="subcellular location">
    <subcellularLocation>
        <location evidence="10">Cytoplasm</location>
    </subcellularLocation>
</comment>
<keyword evidence="5 10" id="KW-0133">Cell shape</keyword>
<keyword evidence="13" id="KW-1185">Reference proteome</keyword>
<evidence type="ECO:0000256" key="5">
    <source>
        <dbReference type="ARBA" id="ARBA00022960"/>
    </source>
</evidence>
<dbReference type="SUPFAM" id="SSF51445">
    <property type="entry name" value="(Trans)glycosidases"/>
    <property type="match status" value="1"/>
</dbReference>
<evidence type="ECO:0000256" key="10">
    <source>
        <dbReference type="HAMAP-Rule" id="MF_00364"/>
    </source>
</evidence>
<dbReference type="InterPro" id="IPR036962">
    <property type="entry name" value="Glyco_hydro_3_N_sf"/>
</dbReference>
<dbReference type="PROSITE" id="PS00775">
    <property type="entry name" value="GLYCOSYL_HYDROL_F3"/>
    <property type="match status" value="1"/>
</dbReference>
<keyword evidence="8 10" id="KW-0131">Cell cycle</keyword>
<keyword evidence="9 10" id="KW-0961">Cell wall biogenesis/degradation</keyword>
<evidence type="ECO:0000256" key="1">
    <source>
        <dbReference type="ARBA" id="ARBA00001231"/>
    </source>
</evidence>